<evidence type="ECO:0000313" key="2">
    <source>
        <dbReference type="EMBL" id="KMQ85502.1"/>
    </source>
</evidence>
<gene>
    <name evidence="2" type="ORF">RF55_15902</name>
</gene>
<organism evidence="2 3">
    <name type="scientific">Lasius niger</name>
    <name type="common">Black garden ant</name>
    <dbReference type="NCBI Taxonomy" id="67767"/>
    <lineage>
        <taxon>Eukaryota</taxon>
        <taxon>Metazoa</taxon>
        <taxon>Ecdysozoa</taxon>
        <taxon>Arthropoda</taxon>
        <taxon>Hexapoda</taxon>
        <taxon>Insecta</taxon>
        <taxon>Pterygota</taxon>
        <taxon>Neoptera</taxon>
        <taxon>Endopterygota</taxon>
        <taxon>Hymenoptera</taxon>
        <taxon>Apocrita</taxon>
        <taxon>Aculeata</taxon>
        <taxon>Formicoidea</taxon>
        <taxon>Formicidae</taxon>
        <taxon>Formicinae</taxon>
        <taxon>Lasius</taxon>
        <taxon>Lasius</taxon>
    </lineage>
</organism>
<feature type="region of interest" description="Disordered" evidence="1">
    <location>
        <begin position="18"/>
        <end position="47"/>
    </location>
</feature>
<comment type="caution">
    <text evidence="2">The sequence shown here is derived from an EMBL/GenBank/DDBJ whole genome shotgun (WGS) entry which is preliminary data.</text>
</comment>
<dbReference type="EMBL" id="LBMM01013734">
    <property type="protein sequence ID" value="KMQ85502.1"/>
    <property type="molecule type" value="Genomic_DNA"/>
</dbReference>
<sequence>MRSYGLDGPLARQVWIFQKPDPSLNEDSSGLPPHSTPHTARDDESRPLQLVYTVIHIRVHAGEEFHGGYSGEHPHHRPADRTVPLTNSIGHPAL</sequence>
<evidence type="ECO:0000313" key="3">
    <source>
        <dbReference type="Proteomes" id="UP000036403"/>
    </source>
</evidence>
<dbReference type="PaxDb" id="67767-A0A0J7K587"/>
<dbReference type="Proteomes" id="UP000036403">
    <property type="component" value="Unassembled WGS sequence"/>
</dbReference>
<feature type="region of interest" description="Disordered" evidence="1">
    <location>
        <begin position="65"/>
        <end position="94"/>
    </location>
</feature>
<evidence type="ECO:0000256" key="1">
    <source>
        <dbReference type="SAM" id="MobiDB-lite"/>
    </source>
</evidence>
<proteinExistence type="predicted"/>
<keyword evidence="3" id="KW-1185">Reference proteome</keyword>
<reference evidence="2 3" key="1">
    <citation type="submission" date="2015-04" db="EMBL/GenBank/DDBJ databases">
        <title>Lasius niger genome sequencing.</title>
        <authorList>
            <person name="Konorov E.A."/>
            <person name="Nikitin M.A."/>
            <person name="Kirill M.V."/>
            <person name="Chang P."/>
        </authorList>
    </citation>
    <scope>NUCLEOTIDE SEQUENCE [LARGE SCALE GENOMIC DNA]</scope>
    <source>
        <tissue evidence="2">Whole</tissue>
    </source>
</reference>
<feature type="compositionally biased region" description="Polar residues" evidence="1">
    <location>
        <begin position="84"/>
        <end position="94"/>
    </location>
</feature>
<dbReference type="AlphaFoldDB" id="A0A0J7K587"/>
<accession>A0A0J7K587</accession>
<protein>
    <submittedName>
        <fullName evidence="2">Carbamoyl-phosphate large subunit</fullName>
    </submittedName>
</protein>
<name>A0A0J7K587_LASNI</name>